<dbReference type="InterPro" id="IPR004038">
    <property type="entry name" value="Ribosomal_eL8/eL30/eS12/Gad45"/>
</dbReference>
<protein>
    <submittedName>
        <fullName evidence="5">60S ribosomal protein L30-2</fullName>
    </submittedName>
</protein>
<dbReference type="PROSITE" id="PS00709">
    <property type="entry name" value="RIBOSOMAL_L30E_1"/>
    <property type="match status" value="1"/>
</dbReference>
<dbReference type="SUPFAM" id="SSF55315">
    <property type="entry name" value="L30e-like"/>
    <property type="match status" value="1"/>
</dbReference>
<evidence type="ECO:0000313" key="5">
    <source>
        <dbReference type="EMBL" id="KAJ5270470.1"/>
    </source>
</evidence>
<accession>A0ABQ8WK76</accession>
<dbReference type="PROSITE" id="PS00993">
    <property type="entry name" value="RIBOSOMAL_L30E_2"/>
    <property type="match status" value="1"/>
</dbReference>
<evidence type="ECO:0000313" key="6">
    <source>
        <dbReference type="Proteomes" id="UP001220256"/>
    </source>
</evidence>
<dbReference type="Gene3D" id="3.30.1330.30">
    <property type="match status" value="1"/>
</dbReference>
<dbReference type="InterPro" id="IPR029064">
    <property type="entry name" value="Ribosomal_eL30-like_sf"/>
</dbReference>
<keyword evidence="6" id="KW-1185">Reference proteome</keyword>
<dbReference type="EMBL" id="JAPVEB010000003">
    <property type="protein sequence ID" value="KAJ5270470.1"/>
    <property type="molecule type" value="Genomic_DNA"/>
</dbReference>
<evidence type="ECO:0000259" key="4">
    <source>
        <dbReference type="Pfam" id="PF01248"/>
    </source>
</evidence>
<dbReference type="InterPro" id="IPR000231">
    <property type="entry name" value="Ribosomal_eL30"/>
</dbReference>
<evidence type="ECO:0000256" key="3">
    <source>
        <dbReference type="ARBA" id="ARBA00023274"/>
    </source>
</evidence>
<dbReference type="HAMAP" id="MF_00481">
    <property type="entry name" value="Ribosomal_eL30"/>
    <property type="match status" value="1"/>
</dbReference>
<sequence>MDGIQSRGIQSRVVRARSTLDLIFTCANFSSSVANHPTKLLTSQPPKTFKMVKTKKSGDTLSSRLALVMKSGKVTMGTKSTMKTLRSGKAKLVLISGNCPPLRKSELEYYAMLAKTPVHHFNGNNIELGTACGKLFRCSAMAILDAGDSDILSREA</sequence>
<keyword evidence="2 5" id="KW-0689">Ribosomal protein</keyword>
<comment type="caution">
    <text evidence="5">The sequence shown here is derived from an EMBL/GenBank/DDBJ whole genome shotgun (WGS) entry which is preliminary data.</text>
</comment>
<organism evidence="5 6">
    <name type="scientific">Penicillium chrysogenum</name>
    <name type="common">Penicillium notatum</name>
    <dbReference type="NCBI Taxonomy" id="5076"/>
    <lineage>
        <taxon>Eukaryota</taxon>
        <taxon>Fungi</taxon>
        <taxon>Dikarya</taxon>
        <taxon>Ascomycota</taxon>
        <taxon>Pezizomycotina</taxon>
        <taxon>Eurotiomycetes</taxon>
        <taxon>Eurotiomycetidae</taxon>
        <taxon>Eurotiales</taxon>
        <taxon>Aspergillaceae</taxon>
        <taxon>Penicillium</taxon>
        <taxon>Penicillium chrysogenum species complex</taxon>
    </lineage>
</organism>
<comment type="similarity">
    <text evidence="1">Belongs to the eukaryotic ribosomal protein eL30 family.</text>
</comment>
<name>A0ABQ8WK76_PENCH</name>
<keyword evidence="3" id="KW-0687">Ribonucleoprotein</keyword>
<dbReference type="Proteomes" id="UP001220256">
    <property type="component" value="Unassembled WGS sequence"/>
</dbReference>
<reference evidence="5 6" key="1">
    <citation type="journal article" date="2023" name="IMA Fungus">
        <title>Comparative genomic study of the Penicillium genus elucidates a diverse pangenome and 15 lateral gene transfer events.</title>
        <authorList>
            <person name="Petersen C."/>
            <person name="Sorensen T."/>
            <person name="Nielsen M.R."/>
            <person name="Sondergaard T.E."/>
            <person name="Sorensen J.L."/>
            <person name="Fitzpatrick D.A."/>
            <person name="Frisvad J.C."/>
            <person name="Nielsen K.L."/>
        </authorList>
    </citation>
    <scope>NUCLEOTIDE SEQUENCE [LARGE SCALE GENOMIC DNA]</scope>
    <source>
        <strain evidence="5 6">IBT 3361</strain>
    </source>
</reference>
<dbReference type="Pfam" id="PF01248">
    <property type="entry name" value="Ribosomal_L7Ae"/>
    <property type="match status" value="1"/>
</dbReference>
<proteinExistence type="inferred from homology"/>
<evidence type="ECO:0000256" key="1">
    <source>
        <dbReference type="ARBA" id="ARBA00007326"/>
    </source>
</evidence>
<feature type="domain" description="Ribosomal protein eL8/eL30/eS12/Gadd45" evidence="4">
    <location>
        <begin position="61"/>
        <end position="152"/>
    </location>
</feature>
<dbReference type="GO" id="GO:0005840">
    <property type="term" value="C:ribosome"/>
    <property type="evidence" value="ECO:0007669"/>
    <property type="project" value="UniProtKB-KW"/>
</dbReference>
<evidence type="ECO:0000256" key="2">
    <source>
        <dbReference type="ARBA" id="ARBA00022980"/>
    </source>
</evidence>
<dbReference type="PANTHER" id="PTHR11449">
    <property type="entry name" value="RIBOSOMAL PROTEIN L30"/>
    <property type="match status" value="1"/>
</dbReference>
<dbReference type="InterPro" id="IPR022991">
    <property type="entry name" value="Ribosomal_eL30_CS"/>
</dbReference>
<dbReference type="NCBIfam" id="NF002172">
    <property type="entry name" value="PRK01018.1"/>
    <property type="match status" value="1"/>
</dbReference>
<gene>
    <name evidence="5" type="ORF">N7505_006228</name>
</gene>
<dbReference type="InterPro" id="IPR039109">
    <property type="entry name" value="Ribosomal_eL30-like"/>
</dbReference>